<dbReference type="RefSeq" id="XP_058333210.1">
    <property type="nucleotide sequence ID" value="XM_058474207.1"/>
</dbReference>
<protein>
    <recommendedName>
        <fullName evidence="5">Xylanolytic transcriptional activator regulatory domain-containing protein</fullName>
    </recommendedName>
</protein>
<keyword evidence="2" id="KW-0804">Transcription</keyword>
<evidence type="ECO:0000256" key="4">
    <source>
        <dbReference type="SAM" id="MobiDB-lite"/>
    </source>
</evidence>
<dbReference type="SMART" id="SM00906">
    <property type="entry name" value="Fungal_trans"/>
    <property type="match status" value="1"/>
</dbReference>
<feature type="domain" description="Xylanolytic transcriptional activator regulatory" evidence="5">
    <location>
        <begin position="44"/>
        <end position="119"/>
    </location>
</feature>
<accession>A0A9W9TT12</accession>
<feature type="compositionally biased region" description="Polar residues" evidence="4">
    <location>
        <begin position="383"/>
        <end position="394"/>
    </location>
</feature>
<dbReference type="OrthoDB" id="5392779at2759"/>
<reference evidence="6" key="1">
    <citation type="submission" date="2022-11" db="EMBL/GenBank/DDBJ databases">
        <authorList>
            <person name="Petersen C."/>
        </authorList>
    </citation>
    <scope>NUCLEOTIDE SEQUENCE</scope>
    <source>
        <strain evidence="6">IBT 19713</strain>
    </source>
</reference>
<keyword evidence="1" id="KW-0805">Transcription regulation</keyword>
<dbReference type="GeneID" id="83201510"/>
<keyword evidence="3" id="KW-0539">Nucleus</keyword>
<feature type="region of interest" description="Disordered" evidence="4">
    <location>
        <begin position="373"/>
        <end position="394"/>
    </location>
</feature>
<dbReference type="CDD" id="cd12148">
    <property type="entry name" value="fungal_TF_MHR"/>
    <property type="match status" value="1"/>
</dbReference>
<dbReference type="PANTHER" id="PTHR47840:SF1">
    <property type="entry name" value="ZN(II)2CYS6 TRANSCRIPTION FACTOR (EUROFUNG)"/>
    <property type="match status" value="1"/>
</dbReference>
<keyword evidence="7" id="KW-1185">Reference proteome</keyword>
<dbReference type="GO" id="GO:0006351">
    <property type="term" value="P:DNA-templated transcription"/>
    <property type="evidence" value="ECO:0007669"/>
    <property type="project" value="InterPro"/>
</dbReference>
<dbReference type="GO" id="GO:0008270">
    <property type="term" value="F:zinc ion binding"/>
    <property type="evidence" value="ECO:0007669"/>
    <property type="project" value="InterPro"/>
</dbReference>
<proteinExistence type="predicted"/>
<evidence type="ECO:0000313" key="7">
    <source>
        <dbReference type="Proteomes" id="UP001150941"/>
    </source>
</evidence>
<sequence>MCRLMTAATTWVTKKEEWQGTLESVLCIMLEGAFEVNCGNLRRAWAVYRRAMTVAQLMGLHRSPLPPLKRIDPRLNIDPAFMWFRIVYMDRYLSLLLGLPQGTTDKSMATNFQDDTPLGKFERELVVIASHILERNETSFTDNSFTTHFGITQSIDARLLEASRSVPSSFWRPANFQGLTPGSPDALLETIRLADKVYYNSLLIQLYLPYAISGIGTHSEHECLKVTCVNASREIMTHFISHRTFNPMSSCSRPVDFFAFLAAMTILLTHLDAHREAKNFLSHQRLSDRAMLEQVLDLLDLVSKIDKDAMTRKSAELIRHLLDIESDASQGIAYTRTMVEENQYTQEIFKNEKGLCLRIPYLGTIKIARQSSSSSVARRPQETDPSLEQSEINSNGGRFVCPRIPLIEEHQLQMDLPGITAGIDDWAFQGVDMAFFDSLTKGVSDITGS</sequence>
<dbReference type="AlphaFoldDB" id="A0A9W9TT12"/>
<evidence type="ECO:0000256" key="1">
    <source>
        <dbReference type="ARBA" id="ARBA00023015"/>
    </source>
</evidence>
<name>A0A9W9TT12_9EURO</name>
<evidence type="ECO:0000313" key="6">
    <source>
        <dbReference type="EMBL" id="KAJ5240291.1"/>
    </source>
</evidence>
<dbReference type="Pfam" id="PF04082">
    <property type="entry name" value="Fungal_trans"/>
    <property type="match status" value="1"/>
</dbReference>
<dbReference type="Proteomes" id="UP001150941">
    <property type="component" value="Unassembled WGS sequence"/>
</dbReference>
<reference evidence="6" key="2">
    <citation type="journal article" date="2023" name="IMA Fungus">
        <title>Comparative genomic study of the Penicillium genus elucidates a diverse pangenome and 15 lateral gene transfer events.</title>
        <authorList>
            <person name="Petersen C."/>
            <person name="Sorensen T."/>
            <person name="Nielsen M.R."/>
            <person name="Sondergaard T.E."/>
            <person name="Sorensen J.L."/>
            <person name="Fitzpatrick D.A."/>
            <person name="Frisvad J.C."/>
            <person name="Nielsen K.L."/>
        </authorList>
    </citation>
    <scope>NUCLEOTIDE SEQUENCE</scope>
    <source>
        <strain evidence="6">IBT 19713</strain>
    </source>
</reference>
<dbReference type="InterPro" id="IPR007219">
    <property type="entry name" value="XnlR_reg_dom"/>
</dbReference>
<dbReference type="GO" id="GO:0003677">
    <property type="term" value="F:DNA binding"/>
    <property type="evidence" value="ECO:0007669"/>
    <property type="project" value="InterPro"/>
</dbReference>
<gene>
    <name evidence="6" type="ORF">N7468_004910</name>
</gene>
<organism evidence="6 7">
    <name type="scientific">Penicillium chermesinum</name>
    <dbReference type="NCBI Taxonomy" id="63820"/>
    <lineage>
        <taxon>Eukaryota</taxon>
        <taxon>Fungi</taxon>
        <taxon>Dikarya</taxon>
        <taxon>Ascomycota</taxon>
        <taxon>Pezizomycotina</taxon>
        <taxon>Eurotiomycetes</taxon>
        <taxon>Eurotiomycetidae</taxon>
        <taxon>Eurotiales</taxon>
        <taxon>Aspergillaceae</taxon>
        <taxon>Penicillium</taxon>
    </lineage>
</organism>
<evidence type="ECO:0000256" key="3">
    <source>
        <dbReference type="ARBA" id="ARBA00023242"/>
    </source>
</evidence>
<comment type="caution">
    <text evidence="6">The sequence shown here is derived from an EMBL/GenBank/DDBJ whole genome shotgun (WGS) entry which is preliminary data.</text>
</comment>
<evidence type="ECO:0000256" key="2">
    <source>
        <dbReference type="ARBA" id="ARBA00023163"/>
    </source>
</evidence>
<dbReference type="EMBL" id="JAPQKS010000003">
    <property type="protein sequence ID" value="KAJ5240291.1"/>
    <property type="molecule type" value="Genomic_DNA"/>
</dbReference>
<dbReference type="PANTHER" id="PTHR47840">
    <property type="entry name" value="ZN(II)2CYS6 TRANSCRIPTION FACTOR (EUROFUNG)-RELATED"/>
    <property type="match status" value="1"/>
</dbReference>
<evidence type="ECO:0000259" key="5">
    <source>
        <dbReference type="SMART" id="SM00906"/>
    </source>
</evidence>